<proteinExistence type="predicted"/>
<evidence type="ECO:0000313" key="4">
    <source>
        <dbReference type="Proteomes" id="UP001374535"/>
    </source>
</evidence>
<organism evidence="3 4">
    <name type="scientific">Vigna mungo</name>
    <name type="common">Black gram</name>
    <name type="synonym">Phaseolus mungo</name>
    <dbReference type="NCBI Taxonomy" id="3915"/>
    <lineage>
        <taxon>Eukaryota</taxon>
        <taxon>Viridiplantae</taxon>
        <taxon>Streptophyta</taxon>
        <taxon>Embryophyta</taxon>
        <taxon>Tracheophyta</taxon>
        <taxon>Spermatophyta</taxon>
        <taxon>Magnoliopsida</taxon>
        <taxon>eudicotyledons</taxon>
        <taxon>Gunneridae</taxon>
        <taxon>Pentapetalae</taxon>
        <taxon>rosids</taxon>
        <taxon>fabids</taxon>
        <taxon>Fabales</taxon>
        <taxon>Fabaceae</taxon>
        <taxon>Papilionoideae</taxon>
        <taxon>50 kb inversion clade</taxon>
        <taxon>NPAAA clade</taxon>
        <taxon>indigoferoid/millettioid clade</taxon>
        <taxon>Phaseoleae</taxon>
        <taxon>Vigna</taxon>
    </lineage>
</organism>
<feature type="non-terminal residue" evidence="3">
    <location>
        <position position="1"/>
    </location>
</feature>
<feature type="compositionally biased region" description="Polar residues" evidence="1">
    <location>
        <begin position="131"/>
        <end position="146"/>
    </location>
</feature>
<feature type="compositionally biased region" description="Low complexity" evidence="1">
    <location>
        <begin position="147"/>
        <end position="162"/>
    </location>
</feature>
<evidence type="ECO:0000259" key="2">
    <source>
        <dbReference type="Pfam" id="PF13963"/>
    </source>
</evidence>
<feature type="compositionally biased region" description="Polar residues" evidence="1">
    <location>
        <begin position="163"/>
        <end position="175"/>
    </location>
</feature>
<accession>A0AAQ3RTW5</accession>
<dbReference type="InterPro" id="IPR029480">
    <property type="entry name" value="Transpos_assoc"/>
</dbReference>
<reference evidence="3 4" key="1">
    <citation type="journal article" date="2023" name="Life. Sci Alliance">
        <title>Evolutionary insights into 3D genome organization and epigenetic landscape of Vigna mungo.</title>
        <authorList>
            <person name="Junaid A."/>
            <person name="Singh B."/>
            <person name="Bhatia S."/>
        </authorList>
    </citation>
    <scope>NUCLEOTIDE SEQUENCE [LARGE SCALE GENOMIC DNA]</scope>
    <source>
        <strain evidence="3">Urdbean</strain>
    </source>
</reference>
<dbReference type="Pfam" id="PF13963">
    <property type="entry name" value="Transpos_assoc"/>
    <property type="match status" value="1"/>
</dbReference>
<name>A0AAQ3RTW5_VIGMU</name>
<evidence type="ECO:0000313" key="3">
    <source>
        <dbReference type="EMBL" id="WVZ07674.1"/>
    </source>
</evidence>
<feature type="region of interest" description="Disordered" evidence="1">
    <location>
        <begin position="131"/>
        <end position="176"/>
    </location>
</feature>
<dbReference type="AlphaFoldDB" id="A0AAQ3RTW5"/>
<sequence length="294" mass="34084">MEEPTNRTWMYARLLPRRKGYRKKILGVKEFIDFACRQTQYLNEGVIRCPCKVCKNDKDLVPSIVNTHIHEERFAPKYWYWTFHGEKVPHNKDDVEVNSMSKNTSELSDAITMLNMSQASFDDQPQLIQTQPRSIQSHSLAQSQFHSTQLTQPPIQSQSQSQCHATQPTQPQPENQYEYIPTKVLHLEEYPMVNKAQTSSSSQVSEGTTGNKIMILPEGDGFDQHKLVVRTIASIIRTNLEEAKPSRQQLSIGQRNLCFNIFKSKFTWPPQYKDMVRRNFEKRGSAKMTQLMQD</sequence>
<feature type="domain" description="Transposase-associated" evidence="2">
    <location>
        <begin position="7"/>
        <end position="86"/>
    </location>
</feature>
<dbReference type="Proteomes" id="UP001374535">
    <property type="component" value="Chromosome 6"/>
</dbReference>
<dbReference type="EMBL" id="CP144695">
    <property type="protein sequence ID" value="WVZ07674.1"/>
    <property type="molecule type" value="Genomic_DNA"/>
</dbReference>
<gene>
    <name evidence="3" type="ORF">V8G54_021020</name>
</gene>
<keyword evidence="4" id="KW-1185">Reference proteome</keyword>
<protein>
    <recommendedName>
        <fullName evidence="2">Transposase-associated domain-containing protein</fullName>
    </recommendedName>
</protein>
<evidence type="ECO:0000256" key="1">
    <source>
        <dbReference type="SAM" id="MobiDB-lite"/>
    </source>
</evidence>